<dbReference type="EMBL" id="CACRTU010000022">
    <property type="protein sequence ID" value="VYU42988.1"/>
    <property type="molecule type" value="Genomic_DNA"/>
</dbReference>
<keyword evidence="1" id="KW-0175">Coiled coil</keyword>
<name>A0A6N3ETE9_CLOBU</name>
<organism evidence="3">
    <name type="scientific">Clostridium butyricum</name>
    <dbReference type="NCBI Taxonomy" id="1492"/>
    <lineage>
        <taxon>Bacteria</taxon>
        <taxon>Bacillati</taxon>
        <taxon>Bacillota</taxon>
        <taxon>Clostridia</taxon>
        <taxon>Eubacteriales</taxon>
        <taxon>Clostridiaceae</taxon>
        <taxon>Clostridium</taxon>
    </lineage>
</organism>
<feature type="coiled-coil region" evidence="1">
    <location>
        <begin position="297"/>
        <end position="345"/>
    </location>
</feature>
<sequence length="651" mass="76859">MSINYIENIIQKYNEEQFKQIISILGHKDLIQIIKNNPKSFEKEPELRGYRIDTLAMKKIQNIYIKRIFKEQDIVLAQYIYNLISDMKNTTNKKISSELEIDQLKLNTVNIYDIAYCLLDTQFKNNIELYYIINNRKVAQKDKYALLKLCEFLQTNKIREYKFKLDNYNNTIENYKKDIEKNKNILNLKEHQIEECNNEIKRLKQSLSKVQKENENKIEEFQDRINRLDNLHEERYSAIQNEKNVIEKQNIELIKKQEEKDSIIKNLNSLLKDEYNKNSQEFKKKFIKENDVLVKGNTDLKRINLDLQNKKKEMEDIIENLKCEKSLILEEKQEIKENINILKKEAGNTVDSISNIIKYLDIKPSNSEQKIYKYRELSEITESQGMIEDRDEFVHALKINLTICGIEENCSYDLAEYIFAILISNSKLLFVGSKSRKVTNALSYLINEKPAEIINIPIGYKNWRELINLIENADSDFILIENSINNIEENIYLALIKQNINKNIIFSIDSLDDVGALSTNILNYVGVVELDRFATFENNEILLSGLTDSEIFELDLNYKEKKKNLRNLKKMDLPIRLSNITKVNYAEIITISDFFNVKSSIYKMMLFGIMVLCESNKTIVEFNQFIKSLNLENDKLEILQKYIQEVEKYEE</sequence>
<dbReference type="GeneID" id="92943969"/>
<dbReference type="RefSeq" id="WP_035762955.1">
    <property type="nucleotide sequence ID" value="NZ_AP019716.1"/>
</dbReference>
<evidence type="ECO:0000313" key="3">
    <source>
        <dbReference type="EMBL" id="VYU42988.1"/>
    </source>
</evidence>
<evidence type="ECO:0000313" key="2">
    <source>
        <dbReference type="EMBL" id="QMW90780.1"/>
    </source>
</evidence>
<evidence type="ECO:0000313" key="4">
    <source>
        <dbReference type="Proteomes" id="UP000515243"/>
    </source>
</evidence>
<feature type="coiled-coil region" evidence="1">
    <location>
        <begin position="158"/>
        <end position="259"/>
    </location>
</feature>
<dbReference type="AlphaFoldDB" id="A0A6N3ETE9"/>
<gene>
    <name evidence="3" type="ORF">CBLFYP62_02340</name>
    <name evidence="2" type="ORF">FF104_07345</name>
</gene>
<dbReference type="Proteomes" id="UP000515243">
    <property type="component" value="Chromosome 1"/>
</dbReference>
<evidence type="ECO:0000256" key="1">
    <source>
        <dbReference type="SAM" id="Coils"/>
    </source>
</evidence>
<reference evidence="3" key="2">
    <citation type="submission" date="2019-11" db="EMBL/GenBank/DDBJ databases">
        <authorList>
            <person name="Feng L."/>
        </authorList>
    </citation>
    <scope>NUCLEOTIDE SEQUENCE</scope>
    <source>
        <strain evidence="3">CButyricumLFYP62</strain>
    </source>
</reference>
<accession>A0A6N3ETE9</accession>
<reference evidence="2 4" key="1">
    <citation type="submission" date="2019-05" db="EMBL/GenBank/DDBJ databases">
        <authorList>
            <person name="Schori C."/>
            <person name="Ahrens C."/>
        </authorList>
    </citation>
    <scope>NUCLEOTIDE SEQUENCE [LARGE SCALE GENOMIC DNA]</scope>
    <source>
        <strain evidence="2 4">DSM 10702</strain>
    </source>
</reference>
<proteinExistence type="predicted"/>
<protein>
    <submittedName>
        <fullName evidence="3">Uncharacterized protein</fullName>
    </submittedName>
</protein>
<dbReference type="EMBL" id="CP040626">
    <property type="protein sequence ID" value="QMW90780.1"/>
    <property type="molecule type" value="Genomic_DNA"/>
</dbReference>